<dbReference type="Proteomes" id="UP000004892">
    <property type="component" value="Unassembled WGS sequence"/>
</dbReference>
<dbReference type="Gene3D" id="1.25.10.90">
    <property type="match status" value="1"/>
</dbReference>
<evidence type="ECO:0008006" key="3">
    <source>
        <dbReference type="Google" id="ProtNLM"/>
    </source>
</evidence>
<dbReference type="RefSeq" id="WP_009136537.1">
    <property type="nucleotide sequence ID" value="NZ_JH594596.1"/>
</dbReference>
<dbReference type="GeneID" id="98068962"/>
<name>H1DGK3_9BACT</name>
<evidence type="ECO:0000313" key="2">
    <source>
        <dbReference type="Proteomes" id="UP000004892"/>
    </source>
</evidence>
<dbReference type="PATRIC" id="fig|742817.3.peg.1473"/>
<proteinExistence type="predicted"/>
<dbReference type="Pfam" id="PF08713">
    <property type="entry name" value="DNA_alkylation"/>
    <property type="match status" value="1"/>
</dbReference>
<dbReference type="InterPro" id="IPR016024">
    <property type="entry name" value="ARM-type_fold"/>
</dbReference>
<protein>
    <recommendedName>
        <fullName evidence="3">DNA alkylation repair enzyme</fullName>
    </recommendedName>
</protein>
<dbReference type="CDD" id="cd06561">
    <property type="entry name" value="AlkD_like"/>
    <property type="match status" value="1"/>
</dbReference>
<organism evidence="1 2">
    <name type="scientific">Odoribacter laneus YIT 12061</name>
    <dbReference type="NCBI Taxonomy" id="742817"/>
    <lineage>
        <taxon>Bacteria</taxon>
        <taxon>Pseudomonadati</taxon>
        <taxon>Bacteroidota</taxon>
        <taxon>Bacteroidia</taxon>
        <taxon>Bacteroidales</taxon>
        <taxon>Odoribacteraceae</taxon>
        <taxon>Odoribacter</taxon>
    </lineage>
</organism>
<gene>
    <name evidence="1" type="ORF">HMPREF9449_01389</name>
</gene>
<dbReference type="AlphaFoldDB" id="H1DGK3"/>
<dbReference type="SUPFAM" id="SSF48371">
    <property type="entry name" value="ARM repeat"/>
    <property type="match status" value="1"/>
</dbReference>
<evidence type="ECO:0000313" key="1">
    <source>
        <dbReference type="EMBL" id="EHP47536.1"/>
    </source>
</evidence>
<keyword evidence="2" id="KW-1185">Reference proteome</keyword>
<dbReference type="STRING" id="742817.HMPREF9449_01389"/>
<dbReference type="PANTHER" id="PTHR34070:SF1">
    <property type="entry name" value="DNA ALKYLATION REPAIR PROTEIN"/>
    <property type="match status" value="1"/>
</dbReference>
<reference evidence="1 2" key="1">
    <citation type="submission" date="2012-01" db="EMBL/GenBank/DDBJ databases">
        <title>The Genome Sequence of Odoribacter laneus YIT 12061.</title>
        <authorList>
            <consortium name="The Broad Institute Genome Sequencing Platform"/>
            <person name="Earl A."/>
            <person name="Ward D."/>
            <person name="Feldgarden M."/>
            <person name="Gevers D."/>
            <person name="Morotomi M."/>
            <person name="Young S.K."/>
            <person name="Zeng Q."/>
            <person name="Gargeya S."/>
            <person name="Fitzgerald M."/>
            <person name="Haas B."/>
            <person name="Abouelleil A."/>
            <person name="Alvarado L."/>
            <person name="Arachchi H.M."/>
            <person name="Berlin A."/>
            <person name="Chapman S.B."/>
            <person name="Gearin G."/>
            <person name="Goldberg J."/>
            <person name="Griggs A."/>
            <person name="Gujja S."/>
            <person name="Hansen M."/>
            <person name="Heiman D."/>
            <person name="Howarth C."/>
            <person name="Larimer J."/>
            <person name="Lui A."/>
            <person name="MacDonald P.J.P."/>
            <person name="McCowen C."/>
            <person name="Montmayeur A."/>
            <person name="Murphy C."/>
            <person name="Neiman D."/>
            <person name="Pearson M."/>
            <person name="Priest M."/>
            <person name="Roberts A."/>
            <person name="Saif S."/>
            <person name="Shea T."/>
            <person name="Sisk P."/>
            <person name="Stolte C."/>
            <person name="Sykes S."/>
            <person name="Wortman J."/>
            <person name="Nusbaum C."/>
            <person name="Birren B."/>
        </authorList>
    </citation>
    <scope>NUCLEOTIDE SEQUENCE [LARGE SCALE GENOMIC DNA]</scope>
    <source>
        <strain evidence="1 2">YIT 12061</strain>
    </source>
</reference>
<dbReference type="PANTHER" id="PTHR34070">
    <property type="entry name" value="ARMADILLO-TYPE FOLD"/>
    <property type="match status" value="1"/>
</dbReference>
<comment type="caution">
    <text evidence="1">The sequence shown here is derived from an EMBL/GenBank/DDBJ whole genome shotgun (WGS) entry which is preliminary data.</text>
</comment>
<dbReference type="EMBL" id="ADMC01000022">
    <property type="protein sequence ID" value="EHP47536.1"/>
    <property type="molecule type" value="Genomic_DNA"/>
</dbReference>
<dbReference type="eggNOG" id="COG4912">
    <property type="taxonomic scope" value="Bacteria"/>
</dbReference>
<accession>H1DGK3</accession>
<dbReference type="HOGENOM" id="CLU_079880_0_0_10"/>
<dbReference type="InterPro" id="IPR014825">
    <property type="entry name" value="DNA_alkylation"/>
</dbReference>
<sequence>MNSSDIVCELKAAGNPEKARHLSHFFKTGKGEYGEGDLFLGVTVPEQRNIARKYHQAPPEVLEELIISPWHECRLTALLILVYQFEHRKTKEEQEKCIDFYITHTDYINNWDLVDLSCYKILGKWLADKDRSLLYDWARGNHLWKQRIAMVSCMHFIRQGDFKDGLAIADILLQHSHDLIQKAVGWLLREIGKKDKQTLTDFLAKRYNRMPRTALRYAIERFPEEERKSYLIRNFKSERPNS</sequence>